<feature type="domain" description="C3H1-type" evidence="15">
    <location>
        <begin position="236"/>
        <end position="264"/>
    </location>
</feature>
<organism evidence="17 18">
    <name type="scientific">Malus baccata</name>
    <name type="common">Siberian crab apple</name>
    <name type="synonym">Pyrus baccata</name>
    <dbReference type="NCBI Taxonomy" id="106549"/>
    <lineage>
        <taxon>Eukaryota</taxon>
        <taxon>Viridiplantae</taxon>
        <taxon>Streptophyta</taxon>
        <taxon>Embryophyta</taxon>
        <taxon>Tracheophyta</taxon>
        <taxon>Spermatophyta</taxon>
        <taxon>Magnoliopsida</taxon>
        <taxon>eudicotyledons</taxon>
        <taxon>Gunneridae</taxon>
        <taxon>Pentapetalae</taxon>
        <taxon>rosids</taxon>
        <taxon>fabids</taxon>
        <taxon>Rosales</taxon>
        <taxon>Rosaceae</taxon>
        <taxon>Amygdaloideae</taxon>
        <taxon>Maleae</taxon>
        <taxon>Malus</taxon>
    </lineage>
</organism>
<proteinExistence type="predicted"/>
<dbReference type="FunFam" id="3.30.70.330:FF:000318">
    <property type="entry name" value="Zinc finger CCCH domain-containing protein 5"/>
    <property type="match status" value="1"/>
</dbReference>
<feature type="compositionally biased region" description="Basic and acidic residues" evidence="13">
    <location>
        <begin position="520"/>
        <end position="530"/>
    </location>
</feature>
<dbReference type="PANTHER" id="PTHR12620">
    <property type="entry name" value="U2 SNRNP AUXILIARY FACTOR, SMALL SUBUNIT"/>
    <property type="match status" value="1"/>
</dbReference>
<dbReference type="PROSITE" id="PS50102">
    <property type="entry name" value="RRM"/>
    <property type="match status" value="1"/>
</dbReference>
<dbReference type="InterPro" id="IPR009145">
    <property type="entry name" value="U2AF_small"/>
</dbReference>
<evidence type="ECO:0000259" key="16">
    <source>
        <dbReference type="PROSITE" id="PS51032"/>
    </source>
</evidence>
<name>A0A540L190_MALBA</name>
<feature type="compositionally biased region" description="Basic and acidic residues" evidence="13">
    <location>
        <begin position="184"/>
        <end position="196"/>
    </location>
</feature>
<comment type="subcellular location">
    <subcellularLocation>
        <location evidence="1">Nucleus</location>
    </subcellularLocation>
</comment>
<dbReference type="PRINTS" id="PR01848">
    <property type="entry name" value="U2AUXFACTOR"/>
</dbReference>
<dbReference type="Proteomes" id="UP000315295">
    <property type="component" value="Unassembled WGS sequence"/>
</dbReference>
<dbReference type="PROSITE" id="PS50103">
    <property type="entry name" value="ZF_C3H1"/>
    <property type="match status" value="1"/>
</dbReference>
<evidence type="ECO:0000256" key="4">
    <source>
        <dbReference type="ARBA" id="ARBA00022771"/>
    </source>
</evidence>
<feature type="region of interest" description="Disordered" evidence="13">
    <location>
        <begin position="182"/>
        <end position="206"/>
    </location>
</feature>
<dbReference type="InterPro" id="IPR001471">
    <property type="entry name" value="AP2/ERF_dom"/>
</dbReference>
<evidence type="ECO:0000256" key="13">
    <source>
        <dbReference type="SAM" id="MobiDB-lite"/>
    </source>
</evidence>
<evidence type="ECO:0000256" key="10">
    <source>
        <dbReference type="ARBA" id="ARBA00023242"/>
    </source>
</evidence>
<dbReference type="Pfam" id="PF00076">
    <property type="entry name" value="RRM_1"/>
    <property type="match status" value="1"/>
</dbReference>
<evidence type="ECO:0000313" key="17">
    <source>
        <dbReference type="EMBL" id="TQD80089.1"/>
    </source>
</evidence>
<dbReference type="AlphaFoldDB" id="A0A540L190"/>
<dbReference type="STRING" id="106549.A0A540L190"/>
<feature type="region of interest" description="Disordered" evidence="13">
    <location>
        <begin position="502"/>
        <end position="605"/>
    </location>
</feature>
<evidence type="ECO:0008006" key="19">
    <source>
        <dbReference type="Google" id="ProtNLM"/>
    </source>
</evidence>
<evidence type="ECO:0000256" key="12">
    <source>
        <dbReference type="PROSITE-ProRule" id="PRU00723"/>
    </source>
</evidence>
<evidence type="ECO:0000256" key="8">
    <source>
        <dbReference type="ARBA" id="ARBA00023125"/>
    </source>
</evidence>
<evidence type="ECO:0000256" key="1">
    <source>
        <dbReference type="ARBA" id="ARBA00004123"/>
    </source>
</evidence>
<dbReference type="InterPro" id="IPR000504">
    <property type="entry name" value="RRM_dom"/>
</dbReference>
<dbReference type="Gene3D" id="3.30.70.330">
    <property type="match status" value="1"/>
</dbReference>
<evidence type="ECO:0000259" key="15">
    <source>
        <dbReference type="PROSITE" id="PS50103"/>
    </source>
</evidence>
<keyword evidence="6 11" id="KW-0694">RNA-binding</keyword>
<keyword evidence="7" id="KW-0805">Transcription regulation</keyword>
<feature type="compositionally biased region" description="Basic residues" evidence="13">
    <location>
        <begin position="1"/>
        <end position="12"/>
    </location>
</feature>
<dbReference type="GO" id="GO:0089701">
    <property type="term" value="C:U2AF complex"/>
    <property type="evidence" value="ECO:0007669"/>
    <property type="project" value="InterPro"/>
</dbReference>
<evidence type="ECO:0000256" key="6">
    <source>
        <dbReference type="ARBA" id="ARBA00022884"/>
    </source>
</evidence>
<evidence type="ECO:0000256" key="9">
    <source>
        <dbReference type="ARBA" id="ARBA00023163"/>
    </source>
</evidence>
<dbReference type="PROSITE" id="PS51032">
    <property type="entry name" value="AP2_ERF"/>
    <property type="match status" value="1"/>
</dbReference>
<dbReference type="CDD" id="cd00018">
    <property type="entry name" value="AP2"/>
    <property type="match status" value="1"/>
</dbReference>
<feature type="region of interest" description="Disordered" evidence="13">
    <location>
        <begin position="415"/>
        <end position="453"/>
    </location>
</feature>
<dbReference type="InterPro" id="IPR035979">
    <property type="entry name" value="RBD_domain_sf"/>
</dbReference>
<gene>
    <name evidence="17" type="ORF">C1H46_034374</name>
</gene>
<keyword evidence="8" id="KW-0238">DNA-binding</keyword>
<dbReference type="SUPFAM" id="SSF54171">
    <property type="entry name" value="DNA-binding domain"/>
    <property type="match status" value="1"/>
</dbReference>
<dbReference type="SMART" id="SM00380">
    <property type="entry name" value="AP2"/>
    <property type="match status" value="1"/>
</dbReference>
<feature type="compositionally biased region" description="Basic and acidic residues" evidence="13">
    <location>
        <begin position="442"/>
        <end position="453"/>
    </location>
</feature>
<comment type="caution">
    <text evidence="17">The sequence shown here is derived from an EMBL/GenBank/DDBJ whole genome shotgun (WGS) entry which is preliminary data.</text>
</comment>
<keyword evidence="18" id="KW-1185">Reference proteome</keyword>
<dbReference type="Gene3D" id="3.30.730.10">
    <property type="entry name" value="AP2/ERF domain"/>
    <property type="match status" value="1"/>
</dbReference>
<dbReference type="GO" id="GO:0003677">
    <property type="term" value="F:DNA binding"/>
    <property type="evidence" value="ECO:0007669"/>
    <property type="project" value="UniProtKB-KW"/>
</dbReference>
<evidence type="ECO:0000256" key="2">
    <source>
        <dbReference type="ARBA" id="ARBA00022723"/>
    </source>
</evidence>
<evidence type="ECO:0000259" key="14">
    <source>
        <dbReference type="PROSITE" id="PS50102"/>
    </source>
</evidence>
<feature type="domain" description="AP2/ERF" evidence="16">
    <location>
        <begin position="1"/>
        <end position="59"/>
    </location>
</feature>
<protein>
    <recommendedName>
        <fullName evidence="19">C3H1-type domain-containing protein</fullName>
    </recommendedName>
</protein>
<feature type="region of interest" description="Disordered" evidence="13">
    <location>
        <begin position="1"/>
        <end position="20"/>
    </location>
</feature>
<dbReference type="GO" id="GO:0008270">
    <property type="term" value="F:zinc ion binding"/>
    <property type="evidence" value="ECO:0007669"/>
    <property type="project" value="UniProtKB-KW"/>
</dbReference>
<accession>A0A540L190</accession>
<dbReference type="GO" id="GO:0003723">
    <property type="term" value="F:RNA binding"/>
    <property type="evidence" value="ECO:0007669"/>
    <property type="project" value="UniProtKB-UniRule"/>
</dbReference>
<feature type="region of interest" description="Disordered" evidence="13">
    <location>
        <begin position="82"/>
        <end position="101"/>
    </location>
</feature>
<keyword evidence="5 12" id="KW-0862">Zinc</keyword>
<keyword evidence="4 12" id="KW-0863">Zinc-finger</keyword>
<feature type="compositionally biased region" description="Polar residues" evidence="13">
    <location>
        <begin position="419"/>
        <end position="430"/>
    </location>
</feature>
<keyword evidence="3" id="KW-0677">Repeat</keyword>
<evidence type="ECO:0000256" key="5">
    <source>
        <dbReference type="ARBA" id="ARBA00022833"/>
    </source>
</evidence>
<feature type="compositionally biased region" description="Basic and acidic residues" evidence="13">
    <location>
        <begin position="556"/>
        <end position="594"/>
    </location>
</feature>
<dbReference type="GO" id="GO:0003700">
    <property type="term" value="F:DNA-binding transcription factor activity"/>
    <property type="evidence" value="ECO:0007669"/>
    <property type="project" value="InterPro"/>
</dbReference>
<feature type="compositionally biased region" description="Basic residues" evidence="13">
    <location>
        <begin position="596"/>
        <end position="605"/>
    </location>
</feature>
<dbReference type="SUPFAM" id="SSF54928">
    <property type="entry name" value="RNA-binding domain, RBD"/>
    <property type="match status" value="1"/>
</dbReference>
<dbReference type="EMBL" id="VIEB01000823">
    <property type="protein sequence ID" value="TQD80089.1"/>
    <property type="molecule type" value="Genomic_DNA"/>
</dbReference>
<dbReference type="GO" id="GO:0000398">
    <property type="term" value="P:mRNA splicing, via spliceosome"/>
    <property type="evidence" value="ECO:0007669"/>
    <property type="project" value="InterPro"/>
</dbReference>
<dbReference type="InterPro" id="IPR036955">
    <property type="entry name" value="AP2/ERF_dom_sf"/>
</dbReference>
<dbReference type="InterPro" id="IPR016177">
    <property type="entry name" value="DNA-bd_dom_sf"/>
</dbReference>
<feature type="domain" description="RRM" evidence="14">
    <location>
        <begin position="268"/>
        <end position="360"/>
    </location>
</feature>
<keyword evidence="9" id="KW-0804">Transcription</keyword>
<evidence type="ECO:0000313" key="18">
    <source>
        <dbReference type="Proteomes" id="UP000315295"/>
    </source>
</evidence>
<evidence type="ECO:0000256" key="7">
    <source>
        <dbReference type="ARBA" id="ARBA00023015"/>
    </source>
</evidence>
<evidence type="ECO:0000256" key="3">
    <source>
        <dbReference type="ARBA" id="ARBA00022737"/>
    </source>
</evidence>
<reference evidence="17 18" key="1">
    <citation type="journal article" date="2019" name="G3 (Bethesda)">
        <title>Sequencing of a Wild Apple (Malus baccata) Genome Unravels the Differences Between Cultivated and Wild Apple Species Regarding Disease Resistance and Cold Tolerance.</title>
        <authorList>
            <person name="Chen X."/>
        </authorList>
    </citation>
    <scope>NUCLEOTIDE SEQUENCE [LARGE SCALE GENOMIC DNA]</scope>
    <source>
        <strain evidence="18">cv. Shandingzi</strain>
        <tissue evidence="17">Leaves</tissue>
    </source>
</reference>
<evidence type="ECO:0000256" key="11">
    <source>
        <dbReference type="PROSITE-ProRule" id="PRU00176"/>
    </source>
</evidence>
<keyword evidence="10" id="KW-0539">Nucleus</keyword>
<keyword evidence="2 12" id="KW-0479">Metal-binding</keyword>
<feature type="zinc finger region" description="C3H1-type" evidence="12">
    <location>
        <begin position="236"/>
        <end position="264"/>
    </location>
</feature>
<dbReference type="InterPro" id="IPR012677">
    <property type="entry name" value="Nucleotide-bd_a/b_plait_sf"/>
</dbReference>
<dbReference type="InterPro" id="IPR000571">
    <property type="entry name" value="Znf_CCCH"/>
</dbReference>
<sequence length="605" mass="70927">MCKKRSQLRGRGRTSTEFRDPRKGVRVWLGTFNTAEEAARAYDREARKIRGKEAKVNFPNEDDHLSAKTTRHENLAMEVKRKKQIEEEEEEERTRTKARGEEDELSRNQQVASFVRRFCGVVILLYGLQDASVVRWYDSFMPVVENKNHGNEVDEWDYEEGHAEIIWQGNEIILKKKRVKIPKKNTDQESRKDSDRPTSNPLPLQSEAFSDYKSSSMSAQQLIESVAQQVPHFGTEQDKAHCPFHLKTGGCRFGQRCSRVHFCPDKSSTLLIKNMYNGPGLAWEQDEGLEYTDEEVERCYEEFYEDVHMEFLKFGEIISFKVCRNGAFHLRGNVYIHYKSMDSAVVAYQSVNGRYFAGKQTCSRGTAFNFIHCFRNPGGDYEWADSDRPPPKFWARKMVALFGYSDADDKPMVEENFGQRRNSSKKSLGNSERYGLRRSRSRGRDSDSGRRYDNENYVLEGTCRQKCTGDEDLCEESKNLRDYNPRRSRKWDTESDGELLEREIDRDTHRGHTRRSSRQQNRDHKNKTYETESDGDLSQRNRIAQHGTRKSSSQQRKVESPDEYRDRENKNHEVNWDWSDRDRDKDAAYHDNGRHSGQKRKQHER</sequence>